<feature type="domain" description="Ion transport" evidence="13">
    <location>
        <begin position="26"/>
        <end position="239"/>
    </location>
</feature>
<evidence type="ECO:0000256" key="9">
    <source>
        <dbReference type="ARBA" id="ARBA00023065"/>
    </source>
</evidence>
<dbReference type="PANTHER" id="PTHR11537">
    <property type="entry name" value="VOLTAGE-GATED POTASSIUM CHANNEL"/>
    <property type="match status" value="1"/>
</dbReference>
<evidence type="ECO:0000313" key="14">
    <source>
        <dbReference type="EMBL" id="WKW10927.1"/>
    </source>
</evidence>
<feature type="transmembrane region" description="Helical" evidence="12">
    <location>
        <begin position="153"/>
        <end position="174"/>
    </location>
</feature>
<accession>A0AA49JS24</accession>
<keyword evidence="6" id="KW-0851">Voltage-gated channel</keyword>
<evidence type="ECO:0000313" key="16">
    <source>
        <dbReference type="Proteomes" id="UP001229955"/>
    </source>
</evidence>
<keyword evidence="3" id="KW-0633">Potassium transport</keyword>
<dbReference type="Pfam" id="PF00520">
    <property type="entry name" value="Ion_trans"/>
    <property type="match status" value="1"/>
</dbReference>
<organism evidence="15 16">
    <name type="scientific">Pseudogemmatithrix spongiicola</name>
    <dbReference type="NCBI Taxonomy" id="3062599"/>
    <lineage>
        <taxon>Bacteria</taxon>
        <taxon>Pseudomonadati</taxon>
        <taxon>Gemmatimonadota</taxon>
        <taxon>Gemmatimonadia</taxon>
        <taxon>Gemmatimonadales</taxon>
        <taxon>Gemmatimonadaceae</taxon>
        <taxon>Pseudogemmatithrix</taxon>
    </lineage>
</organism>
<evidence type="ECO:0000256" key="2">
    <source>
        <dbReference type="ARBA" id="ARBA00022448"/>
    </source>
</evidence>
<accession>A0AA49JXL3</accession>
<keyword evidence="5" id="KW-0631">Potassium channel</keyword>
<evidence type="ECO:0000256" key="4">
    <source>
        <dbReference type="ARBA" id="ARBA00022692"/>
    </source>
</evidence>
<dbReference type="GO" id="GO:0001508">
    <property type="term" value="P:action potential"/>
    <property type="evidence" value="ECO:0007669"/>
    <property type="project" value="TreeGrafter"/>
</dbReference>
<sequence length="276" mass="30567">MSETRAMDPRTFWRRVIFDHDTRAGRAFDVALIVAILGSVITMLLDSMPGLPPLAHRVLYVFEWLFTLLFTAEYVTRLWCAADRLRYAKSFYGVIDLLAVLPTWIALVLPESRFLGVIRIIRVLRIFRILKLTQYVAEASMLTQALVAARYKIVVFMFTIVTAVSVVGSLMYLIEGPEHGFTSIPTAMYWAIVTMTTVGYGDISPGTPFGRLLASALMILGYGIIAVPTGIVTMELQRAGRVPRAVTCPRCGRDGHDLDAVFCKACGTALPVKGVL</sequence>
<keyword evidence="7" id="KW-0630">Potassium</keyword>
<evidence type="ECO:0000256" key="7">
    <source>
        <dbReference type="ARBA" id="ARBA00022958"/>
    </source>
</evidence>
<protein>
    <submittedName>
        <fullName evidence="15">Ion transporter</fullName>
    </submittedName>
</protein>
<evidence type="ECO:0000256" key="6">
    <source>
        <dbReference type="ARBA" id="ARBA00022882"/>
    </source>
</evidence>
<feature type="transmembrane region" description="Helical" evidence="12">
    <location>
        <begin position="181"/>
        <end position="200"/>
    </location>
</feature>
<evidence type="ECO:0000256" key="11">
    <source>
        <dbReference type="ARBA" id="ARBA00023303"/>
    </source>
</evidence>
<feature type="transmembrane region" description="Helical" evidence="12">
    <location>
        <begin position="57"/>
        <end position="79"/>
    </location>
</feature>
<keyword evidence="11" id="KW-0407">Ion channel</keyword>
<feature type="transmembrane region" description="Helical" evidence="12">
    <location>
        <begin position="212"/>
        <end position="234"/>
    </location>
</feature>
<comment type="subcellular location">
    <subcellularLocation>
        <location evidence="1">Membrane</location>
        <topology evidence="1">Multi-pass membrane protein</topology>
    </subcellularLocation>
</comment>
<evidence type="ECO:0000313" key="15">
    <source>
        <dbReference type="EMBL" id="WKW13836.1"/>
    </source>
</evidence>
<evidence type="ECO:0000256" key="10">
    <source>
        <dbReference type="ARBA" id="ARBA00023136"/>
    </source>
</evidence>
<dbReference type="GO" id="GO:0005249">
    <property type="term" value="F:voltage-gated potassium channel activity"/>
    <property type="evidence" value="ECO:0007669"/>
    <property type="project" value="InterPro"/>
</dbReference>
<feature type="transmembrane region" description="Helical" evidence="12">
    <location>
        <begin position="91"/>
        <end position="109"/>
    </location>
</feature>
<keyword evidence="16" id="KW-1185">Reference proteome</keyword>
<dbReference type="InterPro" id="IPR027359">
    <property type="entry name" value="Volt_channel_dom_sf"/>
</dbReference>
<name>A0AA49JXL3_9BACT</name>
<dbReference type="PANTHER" id="PTHR11537:SF254">
    <property type="entry name" value="POTASSIUM VOLTAGE-GATED CHANNEL PROTEIN SHAB"/>
    <property type="match status" value="1"/>
</dbReference>
<evidence type="ECO:0000256" key="8">
    <source>
        <dbReference type="ARBA" id="ARBA00022989"/>
    </source>
</evidence>
<dbReference type="GO" id="GO:0008076">
    <property type="term" value="C:voltage-gated potassium channel complex"/>
    <property type="evidence" value="ECO:0007669"/>
    <property type="project" value="InterPro"/>
</dbReference>
<evidence type="ECO:0000256" key="3">
    <source>
        <dbReference type="ARBA" id="ARBA00022538"/>
    </source>
</evidence>
<proteinExistence type="predicted"/>
<dbReference type="RefSeq" id="WP_367886637.1">
    <property type="nucleotide sequence ID" value="NZ_CP130612.1"/>
</dbReference>
<evidence type="ECO:0000256" key="12">
    <source>
        <dbReference type="SAM" id="Phobius"/>
    </source>
</evidence>
<dbReference type="Proteomes" id="UP001229955">
    <property type="component" value="Chromosome"/>
</dbReference>
<gene>
    <name evidence="14" type="ORF">Strain138_000160</name>
    <name evidence="15" type="ORF">Strain318_000160</name>
</gene>
<dbReference type="PRINTS" id="PR00169">
    <property type="entry name" value="KCHANNEL"/>
</dbReference>
<dbReference type="SUPFAM" id="SSF81324">
    <property type="entry name" value="Voltage-gated potassium channels"/>
    <property type="match status" value="1"/>
</dbReference>
<keyword evidence="10 12" id="KW-0472">Membrane</keyword>
<keyword evidence="4 12" id="KW-0812">Transmembrane</keyword>
<evidence type="ECO:0000259" key="13">
    <source>
        <dbReference type="Pfam" id="PF00520"/>
    </source>
</evidence>
<keyword evidence="2" id="KW-0813">Transport</keyword>
<dbReference type="Gene3D" id="1.20.120.350">
    <property type="entry name" value="Voltage-gated potassium channels. Chain C"/>
    <property type="match status" value="1"/>
</dbReference>
<keyword evidence="9" id="KW-0406">Ion transport</keyword>
<feature type="transmembrane region" description="Helical" evidence="12">
    <location>
        <begin position="27"/>
        <end position="45"/>
    </location>
</feature>
<dbReference type="InterPro" id="IPR005821">
    <property type="entry name" value="Ion_trans_dom"/>
</dbReference>
<dbReference type="InterPro" id="IPR028325">
    <property type="entry name" value="VG_K_chnl"/>
</dbReference>
<reference evidence="15" key="1">
    <citation type="submission" date="2023-07" db="EMBL/GenBank/DDBJ databases">
        <authorList>
            <person name="Haufschild T."/>
            <person name="Kallscheuer N."/>
            <person name="Hammer J."/>
            <person name="Kohn T."/>
            <person name="Kabuu M."/>
            <person name="Jogler M."/>
            <person name="Wohfarth N."/>
            <person name="Heuer A."/>
            <person name="Rohde M."/>
            <person name="van Teeseling M.C.F."/>
            <person name="Jogler C."/>
        </authorList>
    </citation>
    <scope>NUCLEOTIDE SEQUENCE</scope>
    <source>
        <strain evidence="14">Strain 138</strain>
        <strain evidence="15">Strain 318</strain>
    </source>
</reference>
<dbReference type="EMBL" id="CP130613">
    <property type="protein sequence ID" value="WKW13836.1"/>
    <property type="molecule type" value="Genomic_DNA"/>
</dbReference>
<keyword evidence="8 12" id="KW-1133">Transmembrane helix</keyword>
<evidence type="ECO:0000256" key="5">
    <source>
        <dbReference type="ARBA" id="ARBA00022826"/>
    </source>
</evidence>
<dbReference type="Gene3D" id="1.10.287.70">
    <property type="match status" value="1"/>
</dbReference>
<evidence type="ECO:0000256" key="1">
    <source>
        <dbReference type="ARBA" id="ARBA00004141"/>
    </source>
</evidence>
<dbReference type="KEGG" id="pspc:Strain318_000160"/>
<dbReference type="AlphaFoldDB" id="A0AA49JXL3"/>
<dbReference type="EMBL" id="CP130612">
    <property type="protein sequence ID" value="WKW10927.1"/>
    <property type="molecule type" value="Genomic_DNA"/>
</dbReference>